<dbReference type="Proteomes" id="UP001295469">
    <property type="component" value="Chromosome C03"/>
</dbReference>
<dbReference type="AlphaFoldDB" id="A0A816IB25"/>
<reference evidence="1" key="1">
    <citation type="submission" date="2021-01" db="EMBL/GenBank/DDBJ databases">
        <authorList>
            <consortium name="Genoscope - CEA"/>
            <person name="William W."/>
        </authorList>
    </citation>
    <scope>NUCLEOTIDE SEQUENCE</scope>
</reference>
<evidence type="ECO:0000313" key="1">
    <source>
        <dbReference type="EMBL" id="CAF1704209.1"/>
    </source>
</evidence>
<dbReference type="SMR" id="A0A816IB25"/>
<organism evidence="1">
    <name type="scientific">Brassica napus</name>
    <name type="common">Rape</name>
    <dbReference type="NCBI Taxonomy" id="3708"/>
    <lineage>
        <taxon>Eukaryota</taxon>
        <taxon>Viridiplantae</taxon>
        <taxon>Streptophyta</taxon>
        <taxon>Embryophyta</taxon>
        <taxon>Tracheophyta</taxon>
        <taxon>Spermatophyta</taxon>
        <taxon>Magnoliopsida</taxon>
        <taxon>eudicotyledons</taxon>
        <taxon>Gunneridae</taxon>
        <taxon>Pentapetalae</taxon>
        <taxon>rosids</taxon>
        <taxon>malvids</taxon>
        <taxon>Brassicales</taxon>
        <taxon>Brassicaceae</taxon>
        <taxon>Brassiceae</taxon>
        <taxon>Brassica</taxon>
    </lineage>
</organism>
<dbReference type="Gramene" id="CDY00774">
    <property type="protein sequence ID" value="CDY00774"/>
    <property type="gene ID" value="GSBRNA2T00110659001"/>
</dbReference>
<gene>
    <name evidence="1" type="ORF">DARMORV10_C03P45640.1</name>
</gene>
<protein>
    <submittedName>
        <fullName evidence="1">(rape) hypothetical protein</fullName>
    </submittedName>
</protein>
<sequence>MIVLVFNGAACDFKSEQRGSLDAGKIRDCKEWYFVRVYDAVPVCLHYVESKNQTPTNVEESSSSSLWRRCSAKNSVHTEVESDTNLVLKEPSLFNEK</sequence>
<accession>A0A816IB25</accession>
<proteinExistence type="predicted"/>
<name>A0A816IB25_BRANA</name>
<dbReference type="EMBL" id="HG994367">
    <property type="protein sequence ID" value="CAF1704209.1"/>
    <property type="molecule type" value="Genomic_DNA"/>
</dbReference>